<feature type="compositionally biased region" description="Polar residues" evidence="2">
    <location>
        <begin position="341"/>
        <end position="355"/>
    </location>
</feature>
<organism evidence="3 4">
    <name type="scientific">Thraustotheca clavata</name>
    <dbReference type="NCBI Taxonomy" id="74557"/>
    <lineage>
        <taxon>Eukaryota</taxon>
        <taxon>Sar</taxon>
        <taxon>Stramenopiles</taxon>
        <taxon>Oomycota</taxon>
        <taxon>Saprolegniomycetes</taxon>
        <taxon>Saprolegniales</taxon>
        <taxon>Achlyaceae</taxon>
        <taxon>Thraustotheca</taxon>
    </lineage>
</organism>
<evidence type="ECO:0000313" key="3">
    <source>
        <dbReference type="EMBL" id="OQR88793.1"/>
    </source>
</evidence>
<dbReference type="SUPFAM" id="SSF48371">
    <property type="entry name" value="ARM repeat"/>
    <property type="match status" value="1"/>
</dbReference>
<dbReference type="InterPro" id="IPR004083">
    <property type="entry name" value="Raptor"/>
</dbReference>
<dbReference type="GO" id="GO:0071230">
    <property type="term" value="P:cellular response to amino acid stimulus"/>
    <property type="evidence" value="ECO:0007669"/>
    <property type="project" value="TreeGrafter"/>
</dbReference>
<evidence type="ECO:0000256" key="2">
    <source>
        <dbReference type="SAM" id="MobiDB-lite"/>
    </source>
</evidence>
<evidence type="ECO:0000313" key="4">
    <source>
        <dbReference type="Proteomes" id="UP000243217"/>
    </source>
</evidence>
<dbReference type="GO" id="GO:0010506">
    <property type="term" value="P:regulation of autophagy"/>
    <property type="evidence" value="ECO:0007669"/>
    <property type="project" value="TreeGrafter"/>
</dbReference>
<dbReference type="EMBL" id="JNBS01003007">
    <property type="protein sequence ID" value="OQR88793.1"/>
    <property type="molecule type" value="Genomic_DNA"/>
</dbReference>
<dbReference type="GO" id="GO:0030307">
    <property type="term" value="P:positive regulation of cell growth"/>
    <property type="evidence" value="ECO:0007669"/>
    <property type="project" value="TreeGrafter"/>
</dbReference>
<feature type="region of interest" description="Disordered" evidence="2">
    <location>
        <begin position="341"/>
        <end position="392"/>
    </location>
</feature>
<dbReference type="PANTHER" id="PTHR12848:SF16">
    <property type="entry name" value="REGULATORY-ASSOCIATED PROTEIN OF MTOR"/>
    <property type="match status" value="1"/>
</dbReference>
<accession>A0A1V9YT92</accession>
<dbReference type="AlphaFoldDB" id="A0A1V9YT92"/>
<comment type="caution">
    <text evidence="3">The sequence shown here is derived from an EMBL/GenBank/DDBJ whole genome shotgun (WGS) entry which is preliminary data.</text>
</comment>
<dbReference type="GO" id="GO:0009267">
    <property type="term" value="P:cellular response to starvation"/>
    <property type="evidence" value="ECO:0007669"/>
    <property type="project" value="TreeGrafter"/>
</dbReference>
<dbReference type="GO" id="GO:0031931">
    <property type="term" value="C:TORC1 complex"/>
    <property type="evidence" value="ECO:0007669"/>
    <property type="project" value="InterPro"/>
</dbReference>
<dbReference type="InterPro" id="IPR000357">
    <property type="entry name" value="HEAT"/>
</dbReference>
<dbReference type="STRING" id="74557.A0A1V9YT92"/>
<dbReference type="OrthoDB" id="10262360at2759"/>
<dbReference type="InterPro" id="IPR016024">
    <property type="entry name" value="ARM-type_fold"/>
</dbReference>
<dbReference type="PANTHER" id="PTHR12848">
    <property type="entry name" value="REGULATORY-ASSOCIATED PROTEIN OF MTOR"/>
    <property type="match status" value="1"/>
</dbReference>
<dbReference type="GO" id="GO:0031929">
    <property type="term" value="P:TOR signaling"/>
    <property type="evidence" value="ECO:0007669"/>
    <property type="project" value="InterPro"/>
</dbReference>
<keyword evidence="1" id="KW-0677">Repeat</keyword>
<dbReference type="PRINTS" id="PR01547">
    <property type="entry name" value="YEAST176DUF"/>
</dbReference>
<feature type="compositionally biased region" description="Polar residues" evidence="2">
    <location>
        <begin position="362"/>
        <end position="392"/>
    </location>
</feature>
<gene>
    <name evidence="3" type="ORF">THRCLA_10098</name>
</gene>
<keyword evidence="4" id="KW-1185">Reference proteome</keyword>
<dbReference type="Proteomes" id="UP000243217">
    <property type="component" value="Unassembled WGS sequence"/>
</dbReference>
<dbReference type="InterPro" id="IPR011989">
    <property type="entry name" value="ARM-like"/>
</dbReference>
<proteinExistence type="predicted"/>
<reference evidence="3 4" key="1">
    <citation type="journal article" date="2014" name="Genome Biol. Evol.">
        <title>The secreted proteins of Achlya hypogyna and Thraustotheca clavata identify the ancestral oomycete secretome and reveal gene acquisitions by horizontal gene transfer.</title>
        <authorList>
            <person name="Misner I."/>
            <person name="Blouin N."/>
            <person name="Leonard G."/>
            <person name="Richards T.A."/>
            <person name="Lane C.E."/>
        </authorList>
    </citation>
    <scope>NUCLEOTIDE SEQUENCE [LARGE SCALE GENOMIC DNA]</scope>
    <source>
        <strain evidence="3 4">ATCC 34112</strain>
    </source>
</reference>
<sequence length="487" mass="54759">MAFEVWLQFGSNSKPPPQQLPIILQMLLNQALRVRALVLLTQFFDLGPHAVNLTLSVGIFPYVERLLQSPAPELRHVLVFVWAKIVALDQTCQVDLVKIDGQQYFLNHLMTPLLPYDQKSMTLFVLSVLCHHYPPGQQACLQHGLVKRVIMFLQDPHPYVRQWACLTLGKVWENFEPAKSSALEDMCHTQLFKVAQVDSGPEVRVAAVFAIGTLLGKYITTFMFYMETGHQPSLDLAIASECLVPCLADASPLVRKEVILALAQIVLHSRYLPPFELLAHHTRKPDTDVPPEVLKALGAQTNHYTKIWLSLKEMQVNDPFIPLRPLVKMIVSRVNAGALGSATSSVETSPNNIRSQLHRDNSLPSLPSVAHTTNSRPSPNAPLRQSSHHSSLGNLTQADAPVLLVPMDGASHLPDALTSTVYTWACTKFNKPMLESIDSHEDDEMDPLSPQGAIRLERQRRNEHWKMMASQLRVEKDRQYHLFILYL</sequence>
<dbReference type="GO" id="GO:0005737">
    <property type="term" value="C:cytoplasm"/>
    <property type="evidence" value="ECO:0007669"/>
    <property type="project" value="TreeGrafter"/>
</dbReference>
<dbReference type="GO" id="GO:0030674">
    <property type="term" value="F:protein-macromolecule adaptor activity"/>
    <property type="evidence" value="ECO:0007669"/>
    <property type="project" value="TreeGrafter"/>
</dbReference>
<name>A0A1V9YT92_9STRA</name>
<protein>
    <submittedName>
        <fullName evidence="3">Regulatory-associated protein of mTOR</fullName>
    </submittedName>
</protein>
<dbReference type="Gene3D" id="1.25.10.10">
    <property type="entry name" value="Leucine-rich Repeat Variant"/>
    <property type="match status" value="1"/>
</dbReference>
<evidence type="ECO:0000256" key="1">
    <source>
        <dbReference type="ARBA" id="ARBA00022737"/>
    </source>
</evidence>
<dbReference type="Pfam" id="PF02985">
    <property type="entry name" value="HEAT"/>
    <property type="match status" value="1"/>
</dbReference>